<sequence length="469" mass="52571">MDLLWISGRWAGISAPPSWNGYMKVSMSNPSTDFHSTKVTALPFINMEPGNLSTINSALLFASKEECIQRGHQSCYLAFDQPLYSKAIEIATFKESQNLNNVIVRLGGFHILMFLGAIGDVMSGDGIEELFREVYAKEFVTHMIKLLQQLCWKNLPIWMTTSREKFQTNKMKQDDLILCGYMRLLLTSVDNIVSSFSEKSRTAKLWIEYYNQSDMVIEQNLMRSMKVKGVLISGRGFSDSVLTHWILSGPGCLMLCDALEKLCGISNTSSGNFSDVKIKRLYKVKSLTIMSRALKVEIRYNPSEPSLAMVLKSRAVTSENISADCKVVDGGYLLHALMWPRPATFDQICEAYVIFVQKHISLTETVVFDVYGKCATKGEERRWRSAGRFSNDISIAANNVVTSMQVDFLRNDHNKNGLIKLLVTYFRALGHLAIQCSGDADTTMAAIALQYDTNCGVKFIASDTDILAM</sequence>
<protein>
    <recommendedName>
        <fullName evidence="3">XPG-I domain-containing protein</fullName>
    </recommendedName>
</protein>
<keyword evidence="2" id="KW-1185">Reference proteome</keyword>
<evidence type="ECO:0008006" key="3">
    <source>
        <dbReference type="Google" id="ProtNLM"/>
    </source>
</evidence>
<accession>A0ABQ9G449</accession>
<comment type="caution">
    <text evidence="1">The sequence shown here is derived from an EMBL/GenBank/DDBJ whole genome shotgun (WGS) entry which is preliminary data.</text>
</comment>
<proteinExistence type="predicted"/>
<dbReference type="EMBL" id="JARBHB010000015">
    <property type="protein sequence ID" value="KAJ8867232.1"/>
    <property type="molecule type" value="Genomic_DNA"/>
</dbReference>
<reference evidence="1 2" key="1">
    <citation type="submission" date="2023-02" db="EMBL/GenBank/DDBJ databases">
        <title>LHISI_Scaffold_Assembly.</title>
        <authorList>
            <person name="Stuart O.P."/>
            <person name="Cleave R."/>
            <person name="Magrath M.J.L."/>
            <person name="Mikheyev A.S."/>
        </authorList>
    </citation>
    <scope>NUCLEOTIDE SEQUENCE [LARGE SCALE GENOMIC DNA]</scope>
    <source>
        <strain evidence="1">Daus_M_001</strain>
        <tissue evidence="1">Leg muscle</tissue>
    </source>
</reference>
<dbReference type="Proteomes" id="UP001159363">
    <property type="component" value="Chromosome 14"/>
</dbReference>
<evidence type="ECO:0000313" key="2">
    <source>
        <dbReference type="Proteomes" id="UP001159363"/>
    </source>
</evidence>
<gene>
    <name evidence="1" type="ORF">PR048_031031</name>
</gene>
<evidence type="ECO:0000313" key="1">
    <source>
        <dbReference type="EMBL" id="KAJ8867232.1"/>
    </source>
</evidence>
<name>A0ABQ9G449_9NEOP</name>
<organism evidence="1 2">
    <name type="scientific">Dryococelus australis</name>
    <dbReference type="NCBI Taxonomy" id="614101"/>
    <lineage>
        <taxon>Eukaryota</taxon>
        <taxon>Metazoa</taxon>
        <taxon>Ecdysozoa</taxon>
        <taxon>Arthropoda</taxon>
        <taxon>Hexapoda</taxon>
        <taxon>Insecta</taxon>
        <taxon>Pterygota</taxon>
        <taxon>Neoptera</taxon>
        <taxon>Polyneoptera</taxon>
        <taxon>Phasmatodea</taxon>
        <taxon>Verophasmatodea</taxon>
        <taxon>Anareolatae</taxon>
        <taxon>Phasmatidae</taxon>
        <taxon>Eurycanthinae</taxon>
        <taxon>Dryococelus</taxon>
    </lineage>
</organism>